<sequence length="359" mass="39006">MPRIVSLLALLFLAMFVFVEVASAKLLRSTGRGVLSEQFSEDYFFVENKDIVRFLDGSFGMSQSGFDNRFSLSNSIGGGGRGISAVPTNGPTATNCNGSYDDFELQDALNDLSSAESSDDQTDIDRATAALEQLENGDPCVYQFEQGEDLLAFGSFSMFFDTPSITTLIEWNIEGKDPITGSVNTGGDITTPDGTIANGNVVLDAPAPANLAVGVYDLKVRAILSSDLGEFFMVRESEPQSSTQSITLQLTEEANPAYIVWQDAFEQWLQDVYDPWVDNNRTGPEPVFGLTEPDVFISGYQSVSESGFVTTAPRSFFSLTETLQIIAASTDPEINPVNAPLTSGLMLFAFIGLWIRKRA</sequence>
<reference evidence="2" key="1">
    <citation type="journal article" date="2014" name="Environ. Microbiol.">
        <title>Comparative genomics of the marine bacterial genus Glaciecola reveals the high degree of genomic diversity and genomic characteristic for cold adaptation.</title>
        <authorList>
            <person name="Qin Q.L."/>
            <person name="Xie B.B."/>
            <person name="Yu Y."/>
            <person name="Shu Y.L."/>
            <person name="Rong J.C."/>
            <person name="Zhang Y.J."/>
            <person name="Zhao D.L."/>
            <person name="Chen X.L."/>
            <person name="Zhang X.Y."/>
            <person name="Chen B."/>
            <person name="Zhou B.C."/>
            <person name="Zhang Y.Z."/>
        </authorList>
    </citation>
    <scope>NUCLEOTIDE SEQUENCE [LARGE SCALE GENOMIC DNA]</scope>
    <source>
        <strain evidence="2">ACAM 615</strain>
    </source>
</reference>
<dbReference type="RefSeq" id="WP_006010671.1">
    <property type="nucleotide sequence ID" value="NZ_AUAV01000015.1"/>
</dbReference>
<keyword evidence="2" id="KW-1185">Reference proteome</keyword>
<dbReference type="Proteomes" id="UP000006251">
    <property type="component" value="Unassembled WGS sequence"/>
</dbReference>
<proteinExistence type="predicted"/>
<evidence type="ECO:0000313" key="1">
    <source>
        <dbReference type="EMBL" id="GAC28467.1"/>
    </source>
</evidence>
<organism evidence="1 2">
    <name type="scientific">Brumicola pallidula DSM 14239 = ACAM 615</name>
    <dbReference type="NCBI Taxonomy" id="1121922"/>
    <lineage>
        <taxon>Bacteria</taxon>
        <taxon>Pseudomonadati</taxon>
        <taxon>Pseudomonadota</taxon>
        <taxon>Gammaproteobacteria</taxon>
        <taxon>Alteromonadales</taxon>
        <taxon>Alteromonadaceae</taxon>
        <taxon>Brumicola</taxon>
    </lineage>
</organism>
<dbReference type="EMBL" id="BAEQ01000024">
    <property type="protein sequence ID" value="GAC28467.1"/>
    <property type="molecule type" value="Genomic_DNA"/>
</dbReference>
<gene>
    <name evidence="1" type="ORF">GPAL_1603</name>
</gene>
<accession>K6ZDQ6</accession>
<evidence type="ECO:0000313" key="2">
    <source>
        <dbReference type="Proteomes" id="UP000006251"/>
    </source>
</evidence>
<comment type="caution">
    <text evidence="1">The sequence shown here is derived from an EMBL/GenBank/DDBJ whole genome shotgun (WGS) entry which is preliminary data.</text>
</comment>
<name>K6ZDQ6_9ALTE</name>
<protein>
    <submittedName>
        <fullName evidence="1">Uncharacterized protein</fullName>
    </submittedName>
</protein>
<dbReference type="OrthoDB" id="5760262at2"/>
<dbReference type="AlphaFoldDB" id="K6ZDQ6"/>